<dbReference type="AlphaFoldDB" id="A0A4Y9Y751"/>
<evidence type="ECO:0008006" key="3">
    <source>
        <dbReference type="Google" id="ProtNLM"/>
    </source>
</evidence>
<reference evidence="1 2" key="1">
    <citation type="submission" date="2019-02" db="EMBL/GenBank/DDBJ databases">
        <title>Genome sequencing of the rare red list fungi Dentipellis fragilis.</title>
        <authorList>
            <person name="Buettner E."/>
            <person name="Kellner H."/>
        </authorList>
    </citation>
    <scope>NUCLEOTIDE SEQUENCE [LARGE SCALE GENOMIC DNA]</scope>
    <source>
        <strain evidence="1 2">DSM 105465</strain>
    </source>
</reference>
<protein>
    <recommendedName>
        <fullName evidence="3">F-box domain-containing protein</fullName>
    </recommendedName>
</protein>
<dbReference type="Gene3D" id="3.80.10.10">
    <property type="entry name" value="Ribonuclease Inhibitor"/>
    <property type="match status" value="2"/>
</dbReference>
<proteinExistence type="predicted"/>
<keyword evidence="2" id="KW-1185">Reference proteome</keyword>
<organism evidence="1 2">
    <name type="scientific">Dentipellis fragilis</name>
    <dbReference type="NCBI Taxonomy" id="205917"/>
    <lineage>
        <taxon>Eukaryota</taxon>
        <taxon>Fungi</taxon>
        <taxon>Dikarya</taxon>
        <taxon>Basidiomycota</taxon>
        <taxon>Agaricomycotina</taxon>
        <taxon>Agaricomycetes</taxon>
        <taxon>Russulales</taxon>
        <taxon>Hericiaceae</taxon>
        <taxon>Dentipellis</taxon>
    </lineage>
</organism>
<accession>A0A4Y9Y751</accession>
<dbReference type="OrthoDB" id="2858653at2759"/>
<dbReference type="Proteomes" id="UP000298327">
    <property type="component" value="Unassembled WGS sequence"/>
</dbReference>
<name>A0A4Y9Y751_9AGAM</name>
<evidence type="ECO:0000313" key="2">
    <source>
        <dbReference type="Proteomes" id="UP000298327"/>
    </source>
</evidence>
<dbReference type="PANTHER" id="PTHR42057:SF2">
    <property type="entry name" value="F-BOX DOMAIN PROTEIN (AFU_ORTHOLOGUE AFUA_4G00200)-RELATED"/>
    <property type="match status" value="1"/>
</dbReference>
<feature type="non-terminal residue" evidence="1">
    <location>
        <position position="1"/>
    </location>
</feature>
<dbReference type="PANTHER" id="PTHR42057">
    <property type="entry name" value="F-BOX DOMAIN PROTEIN (AFU_ORTHOLOGUE AFUA_4G00200)"/>
    <property type="match status" value="1"/>
</dbReference>
<comment type="caution">
    <text evidence="1">The sequence shown here is derived from an EMBL/GenBank/DDBJ whole genome shotgun (WGS) entry which is preliminary data.</text>
</comment>
<evidence type="ECO:0000313" key="1">
    <source>
        <dbReference type="EMBL" id="TFY57271.1"/>
    </source>
</evidence>
<gene>
    <name evidence="1" type="ORF">EVG20_g8614</name>
</gene>
<sequence>PKHGRASGEQFLSFLAENPHLQSLHLGDAGPTVTRQDAACEGLRLSLPSLRYLELKWCPTGLPFFLLSRLALPPTVRVKIWKCETDNISTHIRDFAVLEILPDSDATVPMPWLQDITELHLDVPFGTTLHALTSASGFSLALDHRDLDPVACPEAHFLSVFDRLPLSSVRHLHLGTFENDWPRPAYSMGTWRGLFDNVPDLRELTLLQSIPLESILSVLSTPYELEGTSGLRCPHLRTLNLYFSEDRPRVPSSVSELVQSRAQYGRPLDRLVVFCNSPVAREEATRDLLRLYVRSVFLIIDEQCLHAFGGPVKDLLSTSSLFKLQLERMIPVELLYAITRNISNDFEGRCTLRALRATSSLFYAPATPRLFSCIYLTKTDSSIQALASILAHPTFGSYVKELIYEDRELQGADEGKDNEDARKRTQSALLTVISNVLQAPSLTSITFAFDLHAYNVRTGPHLDMPITHSYRALLCALATSPSPPPKLTSLTFRNMHPICIPQSSHPSFTALLSHLTHLDLQICHTPFVPSEIQRFWCTTMFEILSLAQATLTTLALSSDEHTFMDYTGFSFEHLHFPRLRGLALSSMSLDAPVLRLEDFVLRHEATLRRLEMRECRLLQCSNDRFPARPWAEIFEGFVNALPELVELDIPPQPESWEPSDEEALTSFKAVVEARKSQRLLEV</sequence>
<dbReference type="EMBL" id="SEOQ01000763">
    <property type="protein sequence ID" value="TFY57271.1"/>
    <property type="molecule type" value="Genomic_DNA"/>
</dbReference>
<dbReference type="SUPFAM" id="SSF52047">
    <property type="entry name" value="RNI-like"/>
    <property type="match status" value="1"/>
</dbReference>
<dbReference type="InterPro" id="IPR032675">
    <property type="entry name" value="LRR_dom_sf"/>
</dbReference>